<feature type="compositionally biased region" description="Low complexity" evidence="1">
    <location>
        <begin position="301"/>
        <end position="316"/>
    </location>
</feature>
<accession>A0A0M0K0Q6</accession>
<comment type="caution">
    <text evidence="3">The sequence shown here is derived from an EMBL/GenBank/DDBJ whole genome shotgun (WGS) entry which is preliminary data.</text>
</comment>
<dbReference type="InterPro" id="IPR022227">
    <property type="entry name" value="DUF3754"/>
</dbReference>
<dbReference type="OrthoDB" id="2020015at2759"/>
<proteinExistence type="predicted"/>
<evidence type="ECO:0000313" key="4">
    <source>
        <dbReference type="Proteomes" id="UP000037460"/>
    </source>
</evidence>
<evidence type="ECO:0000256" key="1">
    <source>
        <dbReference type="SAM" id="MobiDB-lite"/>
    </source>
</evidence>
<protein>
    <submittedName>
        <fullName evidence="3">Uncharacterized protein</fullName>
    </submittedName>
</protein>
<feature type="compositionally biased region" description="Basic and acidic residues" evidence="1">
    <location>
        <begin position="370"/>
        <end position="399"/>
    </location>
</feature>
<evidence type="ECO:0000313" key="3">
    <source>
        <dbReference type="EMBL" id="KOO32441.1"/>
    </source>
</evidence>
<reference evidence="4" key="1">
    <citation type="journal article" date="2015" name="PLoS Genet.">
        <title>Genome Sequence and Transcriptome Analyses of Chrysochromulina tobin: Metabolic Tools for Enhanced Algal Fitness in the Prominent Order Prymnesiales (Haptophyceae).</title>
        <authorList>
            <person name="Hovde B.T."/>
            <person name="Deodato C.R."/>
            <person name="Hunsperger H.M."/>
            <person name="Ryken S.A."/>
            <person name="Yost W."/>
            <person name="Jha R.K."/>
            <person name="Patterson J."/>
            <person name="Monnat R.J. Jr."/>
            <person name="Barlow S.B."/>
            <person name="Starkenburg S.R."/>
            <person name="Cattolico R.A."/>
        </authorList>
    </citation>
    <scope>NUCLEOTIDE SEQUENCE</scope>
    <source>
        <strain evidence="4">CCMP291</strain>
    </source>
</reference>
<organism evidence="3 4">
    <name type="scientific">Chrysochromulina tobinii</name>
    <dbReference type="NCBI Taxonomy" id="1460289"/>
    <lineage>
        <taxon>Eukaryota</taxon>
        <taxon>Haptista</taxon>
        <taxon>Haptophyta</taxon>
        <taxon>Prymnesiophyceae</taxon>
        <taxon>Prymnesiales</taxon>
        <taxon>Chrysochromulinaceae</taxon>
        <taxon>Chrysochromulina</taxon>
    </lineage>
</organism>
<keyword evidence="2" id="KW-0472">Membrane</keyword>
<dbReference type="AlphaFoldDB" id="A0A0M0K0Q6"/>
<feature type="non-terminal residue" evidence="3">
    <location>
        <position position="1"/>
    </location>
</feature>
<dbReference type="PANTHER" id="PTHR33645">
    <property type="entry name" value="AMINOPEPTIDASE (DUF3754)"/>
    <property type="match status" value="1"/>
</dbReference>
<dbReference type="Proteomes" id="UP000037460">
    <property type="component" value="Unassembled WGS sequence"/>
</dbReference>
<keyword evidence="2" id="KW-0812">Transmembrane</keyword>
<evidence type="ECO:0000256" key="2">
    <source>
        <dbReference type="SAM" id="Phobius"/>
    </source>
</evidence>
<feature type="transmembrane region" description="Helical" evidence="2">
    <location>
        <begin position="40"/>
        <end position="58"/>
    </location>
</feature>
<sequence>SAAPSAAPVLRLKSFRDIPLADVEVVLPGLKVDRMKSADVVKLVVILVSGIAAAVYSFMSARADAGDTSDAGRRGRVIVYVTFFGLLVFRGIQTWCSVVNSKYTMNEFIRTTLYHRSQDSQRGVLLSVLNSIAQHELRETLALYLLMRAHGRQLGAATHGANSSGTSVAQYDASSRTSVALAMAAAAGGPTPPPPALSAPEGEIRGDTCLSSSSLLSGMLGSRRRAPPGMGCLPAATPDREHQVSVARALADGCISLVEAGSLMGHFFRSEFHCQPQVHTAEALERLLRLGLIHHATLRTATATATAPSKPDAATPRSPPPDYATVPVADALAQLRVRWGTMARAPAPTATTARNASALLNLTKPVHGGHLGDRASRSSFELGDHEAPSPLRAEERLSLQDKWSTAHLE</sequence>
<feature type="region of interest" description="Disordered" evidence="1">
    <location>
        <begin position="365"/>
        <end position="409"/>
    </location>
</feature>
<keyword evidence="4" id="KW-1185">Reference proteome</keyword>
<keyword evidence="2" id="KW-1133">Transmembrane helix</keyword>
<gene>
    <name evidence="3" type="ORF">Ctob_014117</name>
</gene>
<feature type="region of interest" description="Disordered" evidence="1">
    <location>
        <begin position="301"/>
        <end position="324"/>
    </location>
</feature>
<dbReference type="PANTHER" id="PTHR33645:SF11">
    <property type="entry name" value="AMINOPEPTIDASE (DUF3754)"/>
    <property type="match status" value="1"/>
</dbReference>
<dbReference type="Pfam" id="PF12576">
    <property type="entry name" value="DUF3754"/>
    <property type="match status" value="1"/>
</dbReference>
<name>A0A0M0K0Q6_9EUKA</name>
<feature type="transmembrane region" description="Helical" evidence="2">
    <location>
        <begin position="78"/>
        <end position="100"/>
    </location>
</feature>
<dbReference type="EMBL" id="JWZX01001773">
    <property type="protein sequence ID" value="KOO32441.1"/>
    <property type="molecule type" value="Genomic_DNA"/>
</dbReference>